<keyword evidence="4" id="KW-1185">Reference proteome</keyword>
<reference evidence="4 5" key="1">
    <citation type="submission" date="2017-07" db="EMBL/GenBank/DDBJ databases">
        <title>Leptospira spp. isolated from tropical soils.</title>
        <authorList>
            <person name="Thibeaux R."/>
            <person name="Iraola G."/>
            <person name="Ferres I."/>
            <person name="Bierque E."/>
            <person name="Girault D."/>
            <person name="Soupe-Gilbert M.-E."/>
            <person name="Picardeau M."/>
            <person name="Goarant C."/>
        </authorList>
    </citation>
    <scope>NUCLEOTIDE SEQUENCE [LARGE SCALE GENOMIC DNA]</scope>
    <source>
        <strain evidence="2 5">FH2-B-C1</strain>
        <strain evidence="3 4">FH2-B-D1</strain>
    </source>
</reference>
<dbReference type="Proteomes" id="UP000232149">
    <property type="component" value="Unassembled WGS sequence"/>
</dbReference>
<feature type="region of interest" description="Disordered" evidence="1">
    <location>
        <begin position="61"/>
        <end position="82"/>
    </location>
</feature>
<evidence type="ECO:0000256" key="1">
    <source>
        <dbReference type="SAM" id="MobiDB-lite"/>
    </source>
</evidence>
<dbReference type="EMBL" id="NPDU01000001">
    <property type="protein sequence ID" value="PJZ63981.1"/>
    <property type="molecule type" value="Genomic_DNA"/>
</dbReference>
<proteinExistence type="predicted"/>
<dbReference type="EMBL" id="NPDV01000008">
    <property type="protein sequence ID" value="PJZ53211.1"/>
    <property type="molecule type" value="Genomic_DNA"/>
</dbReference>
<protein>
    <submittedName>
        <fullName evidence="2">Uncharacterized protein</fullName>
    </submittedName>
</protein>
<name>A0A2M9YNW1_9LEPT</name>
<dbReference type="Proteomes" id="UP000232188">
    <property type="component" value="Unassembled WGS sequence"/>
</dbReference>
<evidence type="ECO:0000313" key="2">
    <source>
        <dbReference type="EMBL" id="PJZ53211.1"/>
    </source>
</evidence>
<evidence type="ECO:0000313" key="5">
    <source>
        <dbReference type="Proteomes" id="UP000232188"/>
    </source>
</evidence>
<organism evidence="2 5">
    <name type="scientific">Leptospira adleri</name>
    <dbReference type="NCBI Taxonomy" id="2023186"/>
    <lineage>
        <taxon>Bacteria</taxon>
        <taxon>Pseudomonadati</taxon>
        <taxon>Spirochaetota</taxon>
        <taxon>Spirochaetia</taxon>
        <taxon>Leptospirales</taxon>
        <taxon>Leptospiraceae</taxon>
        <taxon>Leptospira</taxon>
    </lineage>
</organism>
<dbReference type="AlphaFoldDB" id="A0A2M9YNW1"/>
<comment type="caution">
    <text evidence="2">The sequence shown here is derived from an EMBL/GenBank/DDBJ whole genome shotgun (WGS) entry which is preliminary data.</text>
</comment>
<accession>A0A2M9YNW1</accession>
<evidence type="ECO:0000313" key="4">
    <source>
        <dbReference type="Proteomes" id="UP000232149"/>
    </source>
</evidence>
<dbReference type="RefSeq" id="WP_100785688.1">
    <property type="nucleotide sequence ID" value="NZ_NPDU01000001.1"/>
</dbReference>
<sequence length="82" mass="9591">MSSYFSRRKVGTTAKDFTERIQLLRQIGSSKKKVAVELEVKVIRILAKSFRMDRLRIDRKNPFRSNSNEQTCGRAKQTTVRE</sequence>
<gene>
    <name evidence="3" type="ORF">CH376_00720</name>
    <name evidence="2" type="ORF">CH380_10390</name>
</gene>
<evidence type="ECO:0000313" key="3">
    <source>
        <dbReference type="EMBL" id="PJZ63981.1"/>
    </source>
</evidence>